<dbReference type="AlphaFoldDB" id="A0A0N1I7T9"/>
<dbReference type="VEuPathDB" id="TriTrypDB:Lsey_0044_0310"/>
<feature type="region of interest" description="Disordered" evidence="1">
    <location>
        <begin position="1"/>
        <end position="145"/>
    </location>
</feature>
<feature type="region of interest" description="Disordered" evidence="1">
    <location>
        <begin position="243"/>
        <end position="280"/>
    </location>
</feature>
<dbReference type="EMBL" id="LJSK01000044">
    <property type="protein sequence ID" value="KPI88660.1"/>
    <property type="molecule type" value="Genomic_DNA"/>
</dbReference>
<dbReference type="Proteomes" id="UP000038009">
    <property type="component" value="Unassembled WGS sequence"/>
</dbReference>
<gene>
    <name evidence="2" type="ORF">ABL78_2264</name>
</gene>
<keyword evidence="3" id="KW-1185">Reference proteome</keyword>
<dbReference type="OrthoDB" id="267867at2759"/>
<reference evidence="2 3" key="1">
    <citation type="journal article" date="2015" name="PLoS Pathog.">
        <title>Leptomonas seymouri: Adaptations to the Dixenous Life Cycle Analyzed by Genome Sequencing, Transcriptome Profiling and Co-infection with Leishmania donovani.</title>
        <authorList>
            <person name="Kraeva N."/>
            <person name="Butenko A."/>
            <person name="Hlavacova J."/>
            <person name="Kostygov A."/>
            <person name="Myskova J."/>
            <person name="Grybchuk D."/>
            <person name="Lestinova T."/>
            <person name="Votypka J."/>
            <person name="Volf P."/>
            <person name="Opperdoes F."/>
            <person name="Flegontov P."/>
            <person name="Lukes J."/>
            <person name="Yurchenko V."/>
        </authorList>
    </citation>
    <scope>NUCLEOTIDE SEQUENCE [LARGE SCALE GENOMIC DNA]</scope>
    <source>
        <strain evidence="2 3">ATCC 30220</strain>
    </source>
</reference>
<organism evidence="2 3">
    <name type="scientific">Leptomonas seymouri</name>
    <dbReference type="NCBI Taxonomy" id="5684"/>
    <lineage>
        <taxon>Eukaryota</taxon>
        <taxon>Discoba</taxon>
        <taxon>Euglenozoa</taxon>
        <taxon>Kinetoplastea</taxon>
        <taxon>Metakinetoplastina</taxon>
        <taxon>Trypanosomatida</taxon>
        <taxon>Trypanosomatidae</taxon>
        <taxon>Leishmaniinae</taxon>
        <taxon>Leptomonas</taxon>
    </lineage>
</organism>
<feature type="region of interest" description="Disordered" evidence="1">
    <location>
        <begin position="395"/>
        <end position="422"/>
    </location>
</feature>
<evidence type="ECO:0000313" key="2">
    <source>
        <dbReference type="EMBL" id="KPI88660.1"/>
    </source>
</evidence>
<sequence length="664" mass="71239">MSSVDLTAAAVDIPEDQAEEPRVDAAIVPPTPQEQPTEEVEAPAALEAENAETKDVDTAPIAEGEPQDAAASPTETVEVPTPSAEQPPAEAATSSADSRKKVAFAQPTAPTAKPASSSRTRTAPHSALSSQAPRIDLRAPSSASNAVLRRHVADADAMDVYTRSEAERIAAVAATLTPNTALGVFRRGGDNSHTNRMEIGSYSRYLLSTDHMPPIVLNETFHGEQPTLGPVPRTTVRPRNGATWEEDAEVAAQQQRSQRNRAKRNASNSPTASAEARRAHRSFSYTGSISADGQMNTTWNSTAGSGTLKRELNMLGDATFADLDAVRDRRRRDPRKGKPEQAQLDYVYYNHKSKGFYIPHDPSPETTMLLYNHMYNFGDGTRFAPLATSLSASGVPQQEDSIGTGSVYRRNPHAAPPRSFAETRGCTFPLTASQRHLYSNSSRHIAGRQSNKDSADATATTKMSEAEVAQQQQRRQRAGIQSGSSSLRTAKAIDLARLHRTQCPRPRTIEEVLADQQRHYPYDDGAPHPPVQDIKRDVHNGKSEWEEVPAALQPASTDAAVQRGIHEPYPRTCSSGKHHKGSLSQPLNGLVDVMGHLRPVPAIVAANAARSTNGSSTMGAAAAAVATDGVTLDESHPASIEKQSGKSVDCETTASASLLPAISH</sequence>
<name>A0A0N1I7T9_LEPSE</name>
<feature type="compositionally biased region" description="Low complexity" evidence="1">
    <location>
        <begin position="469"/>
        <end position="486"/>
    </location>
</feature>
<feature type="compositionally biased region" description="Polar residues" evidence="1">
    <location>
        <begin position="114"/>
        <end position="132"/>
    </location>
</feature>
<feature type="region of interest" description="Disordered" evidence="1">
    <location>
        <begin position="442"/>
        <end position="486"/>
    </location>
</feature>
<proteinExistence type="predicted"/>
<comment type="caution">
    <text evidence="2">The sequence shown here is derived from an EMBL/GenBank/DDBJ whole genome shotgun (WGS) entry which is preliminary data.</text>
</comment>
<evidence type="ECO:0000313" key="3">
    <source>
        <dbReference type="Proteomes" id="UP000038009"/>
    </source>
</evidence>
<accession>A0A0N1I7T9</accession>
<feature type="compositionally biased region" description="Polar residues" evidence="1">
    <location>
        <begin position="395"/>
        <end position="404"/>
    </location>
</feature>
<evidence type="ECO:0000256" key="1">
    <source>
        <dbReference type="SAM" id="MobiDB-lite"/>
    </source>
</evidence>
<protein>
    <submittedName>
        <fullName evidence="2">Uncharacterized protein</fullName>
    </submittedName>
</protein>